<dbReference type="EMBL" id="AKHW03003917">
    <property type="protein sequence ID" value="KYO32402.1"/>
    <property type="molecule type" value="Genomic_DNA"/>
</dbReference>
<evidence type="ECO:0000313" key="2">
    <source>
        <dbReference type="EMBL" id="KYO32402.1"/>
    </source>
</evidence>
<feature type="region of interest" description="Disordered" evidence="1">
    <location>
        <begin position="1"/>
        <end position="43"/>
    </location>
</feature>
<evidence type="ECO:0000313" key="3">
    <source>
        <dbReference type="Proteomes" id="UP000050525"/>
    </source>
</evidence>
<gene>
    <name evidence="2" type="ORF">Y1Q_0020360</name>
</gene>
<organism evidence="2 3">
    <name type="scientific">Alligator mississippiensis</name>
    <name type="common">American alligator</name>
    <dbReference type="NCBI Taxonomy" id="8496"/>
    <lineage>
        <taxon>Eukaryota</taxon>
        <taxon>Metazoa</taxon>
        <taxon>Chordata</taxon>
        <taxon>Craniata</taxon>
        <taxon>Vertebrata</taxon>
        <taxon>Euteleostomi</taxon>
        <taxon>Archelosauria</taxon>
        <taxon>Archosauria</taxon>
        <taxon>Crocodylia</taxon>
        <taxon>Alligatoridae</taxon>
        <taxon>Alligatorinae</taxon>
        <taxon>Alligator</taxon>
    </lineage>
</organism>
<keyword evidence="3" id="KW-1185">Reference proteome</keyword>
<dbReference type="Proteomes" id="UP000050525">
    <property type="component" value="Unassembled WGS sequence"/>
</dbReference>
<sequence length="71" mass="7943">MKASSFCQNDSEFGVGHRCSSTPNNTHQLDKDDPTPPEEDHHDETLYGLRHFSSNHFLHHCGPSACPRSHG</sequence>
<reference evidence="2 3" key="1">
    <citation type="journal article" date="2012" name="Genome Biol.">
        <title>Sequencing three crocodilian genomes to illuminate the evolution of archosaurs and amniotes.</title>
        <authorList>
            <person name="St John J.A."/>
            <person name="Braun E.L."/>
            <person name="Isberg S.R."/>
            <person name="Miles L.G."/>
            <person name="Chong A.Y."/>
            <person name="Gongora J."/>
            <person name="Dalzell P."/>
            <person name="Moran C."/>
            <person name="Bed'hom B."/>
            <person name="Abzhanov A."/>
            <person name="Burgess S.C."/>
            <person name="Cooksey A.M."/>
            <person name="Castoe T.A."/>
            <person name="Crawford N.G."/>
            <person name="Densmore L.D."/>
            <person name="Drew J.C."/>
            <person name="Edwards S.V."/>
            <person name="Faircloth B.C."/>
            <person name="Fujita M.K."/>
            <person name="Greenwold M.J."/>
            <person name="Hoffmann F.G."/>
            <person name="Howard J.M."/>
            <person name="Iguchi T."/>
            <person name="Janes D.E."/>
            <person name="Khan S.Y."/>
            <person name="Kohno S."/>
            <person name="de Koning A.J."/>
            <person name="Lance S.L."/>
            <person name="McCarthy F.M."/>
            <person name="McCormack J.E."/>
            <person name="Merchant M.E."/>
            <person name="Peterson D.G."/>
            <person name="Pollock D.D."/>
            <person name="Pourmand N."/>
            <person name="Raney B.J."/>
            <person name="Roessler K.A."/>
            <person name="Sanford J.R."/>
            <person name="Sawyer R.H."/>
            <person name="Schmidt C.J."/>
            <person name="Triplett E.W."/>
            <person name="Tuberville T.D."/>
            <person name="Venegas-Anaya M."/>
            <person name="Howard J.T."/>
            <person name="Jarvis E.D."/>
            <person name="Guillette L.J.Jr."/>
            <person name="Glenn T.C."/>
            <person name="Green R.E."/>
            <person name="Ray D.A."/>
        </authorList>
    </citation>
    <scope>NUCLEOTIDE SEQUENCE [LARGE SCALE GENOMIC DNA]</scope>
    <source>
        <strain evidence="2">KSC_2009_1</strain>
    </source>
</reference>
<protein>
    <submittedName>
        <fullName evidence="2">Uncharacterized protein</fullName>
    </submittedName>
</protein>
<dbReference type="AlphaFoldDB" id="A0A151N6E7"/>
<comment type="caution">
    <text evidence="2">The sequence shown here is derived from an EMBL/GenBank/DDBJ whole genome shotgun (WGS) entry which is preliminary data.</text>
</comment>
<accession>A0A151N6E7</accession>
<feature type="compositionally biased region" description="Polar residues" evidence="1">
    <location>
        <begin position="1"/>
        <end position="11"/>
    </location>
</feature>
<proteinExistence type="predicted"/>
<name>A0A151N6E7_ALLMI</name>
<feature type="compositionally biased region" description="Basic and acidic residues" evidence="1">
    <location>
        <begin position="28"/>
        <end position="43"/>
    </location>
</feature>
<evidence type="ECO:0000256" key="1">
    <source>
        <dbReference type="SAM" id="MobiDB-lite"/>
    </source>
</evidence>